<name>A0A8H7ZXH6_9FUNG</name>
<evidence type="ECO:0000313" key="9">
    <source>
        <dbReference type="EMBL" id="KAG5461044.1"/>
    </source>
</evidence>
<evidence type="ECO:0000256" key="1">
    <source>
        <dbReference type="ARBA" id="ARBA00004138"/>
    </source>
</evidence>
<dbReference type="OrthoDB" id="64353at2759"/>
<reference evidence="9 10" key="1">
    <citation type="journal article" name="Sci. Rep.">
        <title>Genome-scale phylogenetic analyses confirm Olpidium as the closest living zoosporic fungus to the non-flagellated, terrestrial fungi.</title>
        <authorList>
            <person name="Chang Y."/>
            <person name="Rochon D."/>
            <person name="Sekimoto S."/>
            <person name="Wang Y."/>
            <person name="Chovatia M."/>
            <person name="Sandor L."/>
            <person name="Salamov A."/>
            <person name="Grigoriev I.V."/>
            <person name="Stajich J.E."/>
            <person name="Spatafora J.W."/>
        </authorList>
    </citation>
    <scope>NUCLEOTIDE SEQUENCE [LARGE SCALE GENOMIC DNA]</scope>
    <source>
        <strain evidence="9">S191</strain>
    </source>
</reference>
<dbReference type="GO" id="GO:0005930">
    <property type="term" value="C:axoneme"/>
    <property type="evidence" value="ECO:0007669"/>
    <property type="project" value="TreeGrafter"/>
</dbReference>
<keyword evidence="3" id="KW-0963">Cytoplasm</keyword>
<dbReference type="AlphaFoldDB" id="A0A8H7ZXH6"/>
<protein>
    <submittedName>
        <fullName evidence="9">Uncharacterized protein</fullName>
    </submittedName>
</protein>
<dbReference type="PANTHER" id="PTHR14885">
    <property type="entry name" value="CILIA- AND FLAGELLA-ASSOCIATED PROTEIN 43-RELATED"/>
    <property type="match status" value="1"/>
</dbReference>
<evidence type="ECO:0000256" key="5">
    <source>
        <dbReference type="ARBA" id="ARBA00022737"/>
    </source>
</evidence>
<evidence type="ECO:0000256" key="7">
    <source>
        <dbReference type="ARBA" id="ARBA00023212"/>
    </source>
</evidence>
<evidence type="ECO:0000256" key="3">
    <source>
        <dbReference type="ARBA" id="ARBA00022490"/>
    </source>
</evidence>
<dbReference type="Proteomes" id="UP000673691">
    <property type="component" value="Unassembled WGS sequence"/>
</dbReference>
<dbReference type="GO" id="GO:0060271">
    <property type="term" value="P:cilium assembly"/>
    <property type="evidence" value="ECO:0007669"/>
    <property type="project" value="TreeGrafter"/>
</dbReference>
<evidence type="ECO:0000313" key="10">
    <source>
        <dbReference type="Proteomes" id="UP000673691"/>
    </source>
</evidence>
<sequence>MMKDEENRLLDVQLAELELAVAERAKIHEAQGAKHKVGSSPDTRLKAIAERSKLVDLAKAQQQDLTILREESERLRMRTFPAFPTGRQKGPGF</sequence>
<evidence type="ECO:0000256" key="8">
    <source>
        <dbReference type="ARBA" id="ARBA00023273"/>
    </source>
</evidence>
<dbReference type="EMBL" id="JAEFCI010004289">
    <property type="protein sequence ID" value="KAG5461044.1"/>
    <property type="molecule type" value="Genomic_DNA"/>
</dbReference>
<evidence type="ECO:0000256" key="4">
    <source>
        <dbReference type="ARBA" id="ARBA00022574"/>
    </source>
</evidence>
<evidence type="ECO:0000256" key="6">
    <source>
        <dbReference type="ARBA" id="ARBA00023054"/>
    </source>
</evidence>
<keyword evidence="7" id="KW-0206">Cytoskeleton</keyword>
<comment type="caution">
    <text evidence="9">The sequence shown here is derived from an EMBL/GenBank/DDBJ whole genome shotgun (WGS) entry which is preliminary data.</text>
</comment>
<keyword evidence="6" id="KW-0175">Coiled coil</keyword>
<organism evidence="9 10">
    <name type="scientific">Olpidium bornovanus</name>
    <dbReference type="NCBI Taxonomy" id="278681"/>
    <lineage>
        <taxon>Eukaryota</taxon>
        <taxon>Fungi</taxon>
        <taxon>Fungi incertae sedis</taxon>
        <taxon>Olpidiomycota</taxon>
        <taxon>Olpidiomycotina</taxon>
        <taxon>Olpidiomycetes</taxon>
        <taxon>Olpidiales</taxon>
        <taxon>Olpidiaceae</taxon>
        <taxon>Olpidium</taxon>
    </lineage>
</organism>
<keyword evidence="10" id="KW-1185">Reference proteome</keyword>
<accession>A0A8H7ZXH6</accession>
<evidence type="ECO:0000256" key="2">
    <source>
        <dbReference type="ARBA" id="ARBA00004245"/>
    </source>
</evidence>
<gene>
    <name evidence="9" type="ORF">BJ554DRAFT_6833</name>
</gene>
<comment type="subcellular location">
    <subcellularLocation>
        <location evidence="1">Cell projection</location>
        <location evidence="1">Cilium</location>
    </subcellularLocation>
    <subcellularLocation>
        <location evidence="2">Cytoplasm</location>
        <location evidence="2">Cytoskeleton</location>
    </subcellularLocation>
</comment>
<keyword evidence="4" id="KW-0853">WD repeat</keyword>
<proteinExistence type="predicted"/>
<keyword evidence="8" id="KW-0966">Cell projection</keyword>
<keyword evidence="5" id="KW-0677">Repeat</keyword>
<dbReference type="Pfam" id="PF25828">
    <property type="entry name" value="CC_Cfap43"/>
    <property type="match status" value="1"/>
</dbReference>
<dbReference type="PANTHER" id="PTHR14885:SF1">
    <property type="entry name" value="CILIA- AND FLAGELLA-ASSOCIATED PROTEIN 43"/>
    <property type="match status" value="1"/>
</dbReference>